<accession>A0A8X7QMI7</accession>
<organism evidence="2 3">
    <name type="scientific">Brassica carinata</name>
    <name type="common">Ethiopian mustard</name>
    <name type="synonym">Abyssinian cabbage</name>
    <dbReference type="NCBI Taxonomy" id="52824"/>
    <lineage>
        <taxon>Eukaryota</taxon>
        <taxon>Viridiplantae</taxon>
        <taxon>Streptophyta</taxon>
        <taxon>Embryophyta</taxon>
        <taxon>Tracheophyta</taxon>
        <taxon>Spermatophyta</taxon>
        <taxon>Magnoliopsida</taxon>
        <taxon>eudicotyledons</taxon>
        <taxon>Gunneridae</taxon>
        <taxon>Pentapetalae</taxon>
        <taxon>rosids</taxon>
        <taxon>malvids</taxon>
        <taxon>Brassicales</taxon>
        <taxon>Brassicaceae</taxon>
        <taxon>Brassiceae</taxon>
        <taxon>Brassica</taxon>
    </lineage>
</organism>
<comment type="caution">
    <text evidence="2">The sequence shown here is derived from an EMBL/GenBank/DDBJ whole genome shotgun (WGS) entry which is preliminary data.</text>
</comment>
<reference evidence="2 3" key="1">
    <citation type="submission" date="2020-02" db="EMBL/GenBank/DDBJ databases">
        <authorList>
            <person name="Ma Q."/>
            <person name="Huang Y."/>
            <person name="Song X."/>
            <person name="Pei D."/>
        </authorList>
    </citation>
    <scope>NUCLEOTIDE SEQUENCE [LARGE SCALE GENOMIC DNA]</scope>
    <source>
        <strain evidence="2">Sxm20200214</strain>
        <tissue evidence="2">Leaf</tissue>
    </source>
</reference>
<dbReference type="GO" id="GO:0009742">
    <property type="term" value="P:brassinosteroid mediated signaling pathway"/>
    <property type="evidence" value="ECO:0007669"/>
    <property type="project" value="UniProtKB-UniRule"/>
</dbReference>
<evidence type="ECO:0000256" key="1">
    <source>
        <dbReference type="RuleBase" id="RU369005"/>
    </source>
</evidence>
<comment type="catalytic activity">
    <reaction evidence="1">
        <text>L-threonyl-[protein] + ATP = O-phospho-L-threonyl-[protein] + ADP + H(+)</text>
        <dbReference type="Rhea" id="RHEA:46608"/>
        <dbReference type="Rhea" id="RHEA-COMP:11060"/>
        <dbReference type="Rhea" id="RHEA-COMP:11605"/>
        <dbReference type="ChEBI" id="CHEBI:15378"/>
        <dbReference type="ChEBI" id="CHEBI:30013"/>
        <dbReference type="ChEBI" id="CHEBI:30616"/>
        <dbReference type="ChEBI" id="CHEBI:61977"/>
        <dbReference type="ChEBI" id="CHEBI:456216"/>
        <dbReference type="EC" id="2.7.11.1"/>
    </reaction>
</comment>
<keyword evidence="1" id="KW-0472">Membrane</keyword>
<protein>
    <recommendedName>
        <fullName evidence="1">Serine/threonine-protein kinase BSK</fullName>
        <ecNumber evidence="1">2.7.11.1</ecNumber>
    </recommendedName>
    <alternativeName>
        <fullName evidence="1">Brassinosteroid-signaling kinase</fullName>
    </alternativeName>
</protein>
<dbReference type="InterPro" id="IPR045845">
    <property type="entry name" value="BSK"/>
</dbReference>
<dbReference type="PANTHER" id="PTHR45863">
    <property type="entry name" value="SERINE/THREONINE-PROTEIN KINASE BSK5"/>
    <property type="match status" value="1"/>
</dbReference>
<keyword evidence="1" id="KW-0067">ATP-binding</keyword>
<comment type="catalytic activity">
    <reaction evidence="1">
        <text>L-seryl-[protein] + ATP = O-phospho-L-seryl-[protein] + ADP + H(+)</text>
        <dbReference type="Rhea" id="RHEA:17989"/>
        <dbReference type="Rhea" id="RHEA-COMP:9863"/>
        <dbReference type="Rhea" id="RHEA-COMP:11604"/>
        <dbReference type="ChEBI" id="CHEBI:15378"/>
        <dbReference type="ChEBI" id="CHEBI:29999"/>
        <dbReference type="ChEBI" id="CHEBI:30616"/>
        <dbReference type="ChEBI" id="CHEBI:83421"/>
        <dbReference type="ChEBI" id="CHEBI:456216"/>
        <dbReference type="EC" id="2.7.11.1"/>
    </reaction>
</comment>
<comment type="subunit">
    <text evidence="1">Interacts with BRI1.</text>
</comment>
<dbReference type="EMBL" id="JAAMPC010000013">
    <property type="protein sequence ID" value="KAG2272443.1"/>
    <property type="molecule type" value="Genomic_DNA"/>
</dbReference>
<dbReference type="GO" id="GO:0005524">
    <property type="term" value="F:ATP binding"/>
    <property type="evidence" value="ECO:0007669"/>
    <property type="project" value="UniProtKB-UniRule"/>
</dbReference>
<keyword evidence="1" id="KW-1070">Brassinosteroid signaling pathway</keyword>
<dbReference type="PANTHER" id="PTHR45863:SF32">
    <property type="entry name" value="SERINE_THREONINE-PROTEIN KINASE BSK"/>
    <property type="match status" value="1"/>
</dbReference>
<keyword evidence="1" id="KW-0808">Transferase</keyword>
<dbReference type="GO" id="GO:0004674">
    <property type="term" value="F:protein serine/threonine kinase activity"/>
    <property type="evidence" value="ECO:0007669"/>
    <property type="project" value="UniProtKB-UniRule"/>
</dbReference>
<comment type="similarity">
    <text evidence="1">Belongs to the protein kinase superfamily. Ser/Thr protein kinase family.</text>
</comment>
<dbReference type="Proteomes" id="UP000886595">
    <property type="component" value="Unassembled WGS sequence"/>
</dbReference>
<dbReference type="GO" id="GO:0012505">
    <property type="term" value="C:endomembrane system"/>
    <property type="evidence" value="ECO:0007669"/>
    <property type="project" value="UniProtKB-SubCell"/>
</dbReference>
<evidence type="ECO:0000313" key="3">
    <source>
        <dbReference type="Proteomes" id="UP000886595"/>
    </source>
</evidence>
<keyword evidence="1" id="KW-0449">Lipoprotein</keyword>
<dbReference type="GO" id="GO:0005886">
    <property type="term" value="C:plasma membrane"/>
    <property type="evidence" value="ECO:0007669"/>
    <property type="project" value="UniProtKB-SubCell"/>
</dbReference>
<dbReference type="Gene3D" id="3.30.200.20">
    <property type="entry name" value="Phosphorylase Kinase, domain 1"/>
    <property type="match status" value="1"/>
</dbReference>
<proteinExistence type="inferred from homology"/>
<keyword evidence="1" id="KW-0547">Nucleotide-binding</keyword>
<gene>
    <name evidence="2" type="ORF">Bca52824_066998</name>
</gene>
<name>A0A8X7QMI7_BRACI</name>
<keyword evidence="1" id="KW-0418">Kinase</keyword>
<keyword evidence="3" id="KW-1185">Reference proteome</keyword>
<sequence>MIKNLVRSRLSLQMIVIKRPRGQLLSEIPEFTLEELSVATDGFSADNIVSEHNEKVPNIVYEGTLSDGKKIAIKRFQKLSWPDASEFIVRP</sequence>
<dbReference type="EC" id="2.7.11.1" evidence="1"/>
<comment type="subcellular location">
    <subcellularLocation>
        <location evidence="1">Cell membrane</location>
        <topology evidence="1">Lipid-anchor</topology>
    </subcellularLocation>
</comment>
<comment type="function">
    <text evidence="1">Serine/threonine kinase that acts as positive regulator of brassinosteroid (BR) signaling downstream of the receptor kinase BRI1.</text>
</comment>
<evidence type="ECO:0000313" key="2">
    <source>
        <dbReference type="EMBL" id="KAG2272443.1"/>
    </source>
</evidence>
<keyword evidence="1" id="KW-1003">Cell membrane</keyword>
<dbReference type="OrthoDB" id="1905385at2759"/>
<keyword evidence="1" id="KW-0519">Myristate</keyword>
<dbReference type="AlphaFoldDB" id="A0A8X7QMI7"/>
<keyword evidence="1" id="KW-0723">Serine/threonine-protein kinase</keyword>
<dbReference type="GO" id="GO:0106310">
    <property type="term" value="F:protein serine kinase activity"/>
    <property type="evidence" value="ECO:0007669"/>
    <property type="project" value="UniProtKB-UniRule"/>
</dbReference>